<evidence type="ECO:0000256" key="4">
    <source>
        <dbReference type="ARBA" id="ARBA00023016"/>
    </source>
</evidence>
<comment type="caution">
    <text evidence="8">The sequence shown here is derived from an EMBL/GenBank/DDBJ whole genome shotgun (WGS) entry which is preliminary data.</text>
</comment>
<evidence type="ECO:0000256" key="1">
    <source>
        <dbReference type="ARBA" id="ARBA00007381"/>
    </source>
</evidence>
<dbReference type="OrthoDB" id="306538at2"/>
<dbReference type="Gene3D" id="3.30.420.40">
    <property type="match status" value="2"/>
</dbReference>
<dbReference type="Proteomes" id="UP000052015">
    <property type="component" value="Unassembled WGS sequence"/>
</dbReference>
<reference evidence="8 9" key="1">
    <citation type="submission" date="2015-09" db="EMBL/GenBank/DDBJ databases">
        <title>Draft genome sequence of a Caloramator mitchellensis, a moderate thermophile from the Great Artesian Basin of Australia.</title>
        <authorList>
            <person name="Patel B.K."/>
        </authorList>
    </citation>
    <scope>NUCLEOTIDE SEQUENCE [LARGE SCALE GENOMIC DNA]</scope>
    <source>
        <strain evidence="8 9">VF08</strain>
    </source>
</reference>
<evidence type="ECO:0000256" key="6">
    <source>
        <dbReference type="ARBA" id="ARBA00030945"/>
    </source>
</evidence>
<dbReference type="PANTHER" id="PTHR32432">
    <property type="entry name" value="CELL DIVISION PROTEIN FTSA-RELATED"/>
    <property type="match status" value="1"/>
</dbReference>
<dbReference type="STRING" id="908809.ABG79_01701"/>
<dbReference type="EMBL" id="LKHP01000009">
    <property type="protein sequence ID" value="KRQ86495.1"/>
    <property type="molecule type" value="Genomic_DNA"/>
</dbReference>
<evidence type="ECO:0000256" key="5">
    <source>
        <dbReference type="ARBA" id="ARBA00030019"/>
    </source>
</evidence>
<evidence type="ECO:0000313" key="9">
    <source>
        <dbReference type="Proteomes" id="UP000052015"/>
    </source>
</evidence>
<organism evidence="8 9">
    <name type="scientific">Caloramator mitchellensis</name>
    <dbReference type="NCBI Taxonomy" id="908809"/>
    <lineage>
        <taxon>Bacteria</taxon>
        <taxon>Bacillati</taxon>
        <taxon>Bacillota</taxon>
        <taxon>Clostridia</taxon>
        <taxon>Eubacteriales</taxon>
        <taxon>Clostridiaceae</taxon>
        <taxon>Caloramator</taxon>
    </lineage>
</organism>
<dbReference type="InterPro" id="IPR018181">
    <property type="entry name" value="Heat_shock_70_CS"/>
</dbReference>
<evidence type="ECO:0000256" key="3">
    <source>
        <dbReference type="ARBA" id="ARBA00017249"/>
    </source>
</evidence>
<accession>A0A0R3K2G3</accession>
<dbReference type="InterPro" id="IPR013366">
    <property type="entry name" value="EutJ"/>
</dbReference>
<keyword evidence="4" id="KW-0346">Stress response</keyword>
<dbReference type="PATRIC" id="fig|908809.3.peg.1702"/>
<dbReference type="AlphaFoldDB" id="A0A0R3K2G3"/>
<dbReference type="InterPro" id="IPR050696">
    <property type="entry name" value="FtsA/MreB"/>
</dbReference>
<keyword evidence="9" id="KW-1185">Reference proteome</keyword>
<dbReference type="RefSeq" id="WP_057979032.1">
    <property type="nucleotide sequence ID" value="NZ_LKHP01000009.1"/>
</dbReference>
<comment type="similarity">
    <text evidence="1">Belongs to the heat shock protein 70 family.</text>
</comment>
<sequence length="280" mass="30904">MYDYTLVNKMVKEVEKSIYETIEFDKTNEILLGVDLGTAYIVLVALDKYRRPIATEMEYANVVRDGLVVDFIGATNIVRRLKRKLEDKLNAELKYAAIAVPPGTSARDCDTHRYVVERAGLEVVKVLDEPTAANAVLNIKDGVIVDIGGGTTGLSIIKENKVIYTADEPTGGTHLSLVIAGNYKIDFESAEEIKKDKYKQKEIFPIVLPVIKKIASIIKKHILESKTDVNSIFLVGGTSCLEGIEQVIEKETGIQTTKPYNPLFITPLGIALNCLIEGSE</sequence>
<gene>
    <name evidence="8" type="primary">dnaK_2</name>
    <name evidence="8" type="ORF">ABG79_01701</name>
</gene>
<dbReference type="PROSITE" id="PS00329">
    <property type="entry name" value="HSP70_2"/>
    <property type="match status" value="1"/>
</dbReference>
<evidence type="ECO:0000313" key="8">
    <source>
        <dbReference type="EMBL" id="KRQ86495.1"/>
    </source>
</evidence>
<name>A0A0R3K2G3_CALMK</name>
<evidence type="ECO:0000256" key="2">
    <source>
        <dbReference type="ARBA" id="ARBA00014415"/>
    </source>
</evidence>
<dbReference type="Pfam" id="PF11104">
    <property type="entry name" value="PilM_2"/>
    <property type="match status" value="1"/>
</dbReference>
<dbReference type="PANTHER" id="PTHR32432:SF3">
    <property type="entry name" value="ETHANOLAMINE UTILIZATION PROTEIN EUTJ"/>
    <property type="match status" value="1"/>
</dbReference>
<dbReference type="InterPro" id="IPR005883">
    <property type="entry name" value="PilM"/>
</dbReference>
<dbReference type="CDD" id="cd24047">
    <property type="entry name" value="ASKHA_NBD_EutJ"/>
    <property type="match status" value="1"/>
</dbReference>
<proteinExistence type="inferred from homology"/>
<dbReference type="NCBIfam" id="NF011660">
    <property type="entry name" value="PRK15080.1"/>
    <property type="match status" value="1"/>
</dbReference>
<dbReference type="NCBIfam" id="TIGR02529">
    <property type="entry name" value="EutJ"/>
    <property type="match status" value="1"/>
</dbReference>
<dbReference type="SUPFAM" id="SSF53067">
    <property type="entry name" value="Actin-like ATPase domain"/>
    <property type="match status" value="2"/>
</dbReference>
<dbReference type="InterPro" id="IPR043129">
    <property type="entry name" value="ATPase_NBD"/>
</dbReference>
<protein>
    <recommendedName>
        <fullName evidence="2">Chaperone protein DnaK</fullName>
    </recommendedName>
    <alternativeName>
        <fullName evidence="3">Chaperone protein dnaK</fullName>
    </alternativeName>
    <alternativeName>
        <fullName evidence="7">HSP70</fullName>
    </alternativeName>
    <alternativeName>
        <fullName evidence="6">Heat shock 70 kDa protein</fullName>
    </alternativeName>
    <alternativeName>
        <fullName evidence="5">Heat shock protein 70</fullName>
    </alternativeName>
</protein>
<evidence type="ECO:0000256" key="7">
    <source>
        <dbReference type="ARBA" id="ARBA00033103"/>
    </source>
</evidence>